<dbReference type="PROSITE" id="PS51195">
    <property type="entry name" value="Q_MOTIF"/>
    <property type="match status" value="1"/>
</dbReference>
<comment type="pathway">
    <text evidence="14">Protein modification; protein ubiquitination.</text>
</comment>
<dbReference type="Pfam" id="PF00270">
    <property type="entry name" value="DEAD"/>
    <property type="match status" value="1"/>
</dbReference>
<evidence type="ECO:0000256" key="5">
    <source>
        <dbReference type="ARBA" id="ARBA00022801"/>
    </source>
</evidence>
<dbReference type="InterPro" id="IPR038959">
    <property type="entry name" value="Prp19"/>
</dbReference>
<evidence type="ECO:0000259" key="15">
    <source>
        <dbReference type="PROSITE" id="PS51192"/>
    </source>
</evidence>
<comment type="function">
    <text evidence="14">Ubiquitin-protein ligase which is mainly involved pre-mRNA splicing and DNA repair. Required for pre-mRNA splicing as component of the spliceosome.</text>
</comment>
<comment type="catalytic activity">
    <reaction evidence="11">
        <text>ATP + H2O = ADP + phosphate + H(+)</text>
        <dbReference type="Rhea" id="RHEA:13065"/>
        <dbReference type="ChEBI" id="CHEBI:15377"/>
        <dbReference type="ChEBI" id="CHEBI:15378"/>
        <dbReference type="ChEBI" id="CHEBI:30616"/>
        <dbReference type="ChEBI" id="CHEBI:43474"/>
        <dbReference type="ChEBI" id="CHEBI:456216"/>
        <dbReference type="EC" id="3.6.4.13"/>
    </reaction>
</comment>
<dbReference type="PANTHER" id="PTHR43995">
    <property type="entry name" value="PRE-MRNA-PROCESSING FACTOR 19"/>
    <property type="match status" value="1"/>
</dbReference>
<feature type="repeat" description="WD" evidence="12">
    <location>
        <begin position="527"/>
        <end position="567"/>
    </location>
</feature>
<dbReference type="InterPro" id="IPR015943">
    <property type="entry name" value="WD40/YVTN_repeat-like_dom_sf"/>
</dbReference>
<keyword evidence="4" id="KW-0547">Nucleotide-binding</keyword>
<comment type="catalytic activity">
    <reaction evidence="14">
        <text>S-ubiquitinyl-[E2 ubiquitin-conjugating enzyme]-L-cysteine + [acceptor protein]-L-lysine = [E2 ubiquitin-conjugating enzyme]-L-cysteine + N(6)-ubiquitinyl-[acceptor protein]-L-lysine.</text>
        <dbReference type="EC" id="2.3.2.27"/>
    </reaction>
</comment>
<comment type="subunit">
    <text evidence="14">Homotetramer.</text>
</comment>
<dbReference type="SMART" id="SM00320">
    <property type="entry name" value="WD40"/>
    <property type="match status" value="7"/>
</dbReference>
<dbReference type="GO" id="GO:0003724">
    <property type="term" value="F:RNA helicase activity"/>
    <property type="evidence" value="ECO:0007669"/>
    <property type="project" value="UniProtKB-EC"/>
</dbReference>
<keyword evidence="14" id="KW-0234">DNA repair</keyword>
<dbReference type="EC" id="2.3.2.27" evidence="14"/>
<evidence type="ECO:0000313" key="17">
    <source>
        <dbReference type="EMBL" id="RCV09822.1"/>
    </source>
</evidence>
<evidence type="ECO:0000259" key="16">
    <source>
        <dbReference type="PROSITE" id="PS51195"/>
    </source>
</evidence>
<evidence type="ECO:0000256" key="6">
    <source>
        <dbReference type="ARBA" id="ARBA00022806"/>
    </source>
</evidence>
<dbReference type="PANTHER" id="PTHR43995:SF1">
    <property type="entry name" value="PRE-MRNA-PROCESSING FACTOR 19"/>
    <property type="match status" value="1"/>
</dbReference>
<dbReference type="GO" id="GO:0061630">
    <property type="term" value="F:ubiquitin protein ligase activity"/>
    <property type="evidence" value="ECO:0007669"/>
    <property type="project" value="UniProtKB-UniRule"/>
</dbReference>
<comment type="similarity">
    <text evidence="14">Belongs to the WD repeat PRP19 family.</text>
</comment>
<evidence type="ECO:0000256" key="11">
    <source>
        <dbReference type="ARBA" id="ARBA00047984"/>
    </source>
</evidence>
<dbReference type="InterPro" id="IPR011545">
    <property type="entry name" value="DEAD/DEAH_box_helicase_dom"/>
</dbReference>
<keyword evidence="14" id="KW-0507">mRNA processing</keyword>
<keyword evidence="9" id="KW-0648">Protein biosynthesis</keyword>
<evidence type="ECO:0000256" key="4">
    <source>
        <dbReference type="ARBA" id="ARBA00022741"/>
    </source>
</evidence>
<feature type="short sequence motif" description="Q motif" evidence="13">
    <location>
        <begin position="705"/>
        <end position="733"/>
    </location>
</feature>
<keyword evidence="6" id="KW-0347">Helicase</keyword>
<dbReference type="GO" id="GO:0005681">
    <property type="term" value="C:spliceosomal complex"/>
    <property type="evidence" value="ECO:0007669"/>
    <property type="project" value="UniProtKB-KW"/>
</dbReference>
<evidence type="ECO:0000256" key="1">
    <source>
        <dbReference type="ARBA" id="ARBA00022540"/>
    </source>
</evidence>
<dbReference type="InterPro" id="IPR019775">
    <property type="entry name" value="WD40_repeat_CS"/>
</dbReference>
<evidence type="ECO:0000256" key="7">
    <source>
        <dbReference type="ARBA" id="ARBA00022840"/>
    </source>
</evidence>
<keyword evidence="14" id="KW-0808">Transferase</keyword>
<dbReference type="SUPFAM" id="SSF50978">
    <property type="entry name" value="WD40 repeat-like"/>
    <property type="match status" value="1"/>
</dbReference>
<keyword evidence="3" id="KW-0677">Repeat</keyword>
<dbReference type="PROSITE" id="PS50082">
    <property type="entry name" value="WD_REPEATS_2"/>
    <property type="match status" value="3"/>
</dbReference>
<organism evidence="17">
    <name type="scientific">Setaria italica</name>
    <name type="common">Foxtail millet</name>
    <name type="synonym">Panicum italicum</name>
    <dbReference type="NCBI Taxonomy" id="4555"/>
    <lineage>
        <taxon>Eukaryota</taxon>
        <taxon>Viridiplantae</taxon>
        <taxon>Streptophyta</taxon>
        <taxon>Embryophyta</taxon>
        <taxon>Tracheophyta</taxon>
        <taxon>Spermatophyta</taxon>
        <taxon>Magnoliopsida</taxon>
        <taxon>Liliopsida</taxon>
        <taxon>Poales</taxon>
        <taxon>Poaceae</taxon>
        <taxon>PACMAD clade</taxon>
        <taxon>Panicoideae</taxon>
        <taxon>Panicodae</taxon>
        <taxon>Paniceae</taxon>
        <taxon>Cenchrinae</taxon>
        <taxon>Setaria</taxon>
    </lineage>
</organism>
<dbReference type="Gene3D" id="2.130.10.10">
    <property type="entry name" value="YVTN repeat-like/Quinoprotein amine dehydrogenase"/>
    <property type="match status" value="1"/>
</dbReference>
<dbReference type="SMART" id="SM00487">
    <property type="entry name" value="DEXDc"/>
    <property type="match status" value="1"/>
</dbReference>
<dbReference type="GO" id="GO:0006281">
    <property type="term" value="P:DNA repair"/>
    <property type="evidence" value="ECO:0007669"/>
    <property type="project" value="UniProtKB-KW"/>
</dbReference>
<dbReference type="CDD" id="cd17939">
    <property type="entry name" value="DEADc_EIF4A"/>
    <property type="match status" value="1"/>
</dbReference>
<dbReference type="EMBL" id="CM003529">
    <property type="protein sequence ID" value="RCV09822.1"/>
    <property type="molecule type" value="Genomic_DNA"/>
</dbReference>
<keyword evidence="1" id="KW-0396">Initiation factor</keyword>
<evidence type="ECO:0000256" key="9">
    <source>
        <dbReference type="ARBA" id="ARBA00022917"/>
    </source>
</evidence>
<reference evidence="17" key="2">
    <citation type="submission" date="2015-07" db="EMBL/GenBank/DDBJ databases">
        <authorList>
            <person name="Noorani M."/>
        </authorList>
    </citation>
    <scope>NUCLEOTIDE SEQUENCE</scope>
    <source>
        <strain evidence="17">Yugu1</strain>
    </source>
</reference>
<feature type="domain" description="DEAD-box RNA helicase Q" evidence="16">
    <location>
        <begin position="705"/>
        <end position="733"/>
    </location>
</feature>
<keyword evidence="14" id="KW-0747">Spliceosome</keyword>
<keyword evidence="7" id="KW-0067">ATP-binding</keyword>
<keyword evidence="14" id="KW-0539">Nucleus</keyword>
<dbReference type="Pfam" id="PF00400">
    <property type="entry name" value="WD40"/>
    <property type="match status" value="5"/>
</dbReference>
<keyword evidence="8" id="KW-0694">RNA-binding</keyword>
<dbReference type="GO" id="GO:0000398">
    <property type="term" value="P:mRNA splicing, via spliceosome"/>
    <property type="evidence" value="ECO:0007669"/>
    <property type="project" value="InterPro"/>
</dbReference>
<dbReference type="InterPro" id="IPR001680">
    <property type="entry name" value="WD40_rpt"/>
</dbReference>
<evidence type="ECO:0000256" key="10">
    <source>
        <dbReference type="ARBA" id="ARBA00024352"/>
    </source>
</evidence>
<accession>A0A368PVZ5</accession>
<dbReference type="PROSITE" id="PS51192">
    <property type="entry name" value="HELICASE_ATP_BIND_1"/>
    <property type="match status" value="1"/>
</dbReference>
<dbReference type="CDD" id="cd00200">
    <property type="entry name" value="WD40"/>
    <property type="match status" value="1"/>
</dbReference>
<name>A0A368PVZ5_SETIT</name>
<dbReference type="OrthoDB" id="687049at2759"/>
<dbReference type="AlphaFoldDB" id="A0A368PVZ5"/>
<evidence type="ECO:0000256" key="8">
    <source>
        <dbReference type="ARBA" id="ARBA00022884"/>
    </source>
</evidence>
<protein>
    <recommendedName>
        <fullName evidence="14">Pre-mRNA-processing factor 19</fullName>
        <ecNumber evidence="14">2.3.2.27</ecNumber>
    </recommendedName>
</protein>
<dbReference type="InterPro" id="IPR014014">
    <property type="entry name" value="RNA_helicase_DEAD_Q_motif"/>
</dbReference>
<proteinExistence type="inferred from homology"/>
<dbReference type="GO" id="GO:0005524">
    <property type="term" value="F:ATP binding"/>
    <property type="evidence" value="ECO:0007669"/>
    <property type="project" value="UniProtKB-KW"/>
</dbReference>
<dbReference type="GO" id="GO:0003723">
    <property type="term" value="F:RNA binding"/>
    <property type="evidence" value="ECO:0007669"/>
    <property type="project" value="UniProtKB-KW"/>
</dbReference>
<evidence type="ECO:0000256" key="14">
    <source>
        <dbReference type="RuleBase" id="RU367101"/>
    </source>
</evidence>
<evidence type="ECO:0000256" key="3">
    <source>
        <dbReference type="ARBA" id="ARBA00022737"/>
    </source>
</evidence>
<evidence type="ECO:0000256" key="2">
    <source>
        <dbReference type="ARBA" id="ARBA00022574"/>
    </source>
</evidence>
<comment type="subcellular location">
    <subcellularLocation>
        <location evidence="14">Nucleus</location>
    </subcellularLocation>
</comment>
<comment type="similarity">
    <text evidence="10">Belongs to the DEAD box helicase family. eIF4A subfamily.</text>
</comment>
<dbReference type="GO" id="GO:0000974">
    <property type="term" value="C:Prp19 complex"/>
    <property type="evidence" value="ECO:0007669"/>
    <property type="project" value="UniProtKB-UniRule"/>
</dbReference>
<evidence type="ECO:0000256" key="12">
    <source>
        <dbReference type="PROSITE-ProRule" id="PRU00221"/>
    </source>
</evidence>
<reference evidence="17" key="1">
    <citation type="journal article" date="2012" name="Nat. Biotechnol.">
        <title>Reference genome sequence of the model plant Setaria.</title>
        <authorList>
            <person name="Bennetzen J.L."/>
            <person name="Schmutz J."/>
            <person name="Wang H."/>
            <person name="Percifield R."/>
            <person name="Hawkins J."/>
            <person name="Pontaroli A.C."/>
            <person name="Estep M."/>
            <person name="Feng L."/>
            <person name="Vaughn J.N."/>
            <person name="Grimwood J."/>
            <person name="Jenkins J."/>
            <person name="Barry K."/>
            <person name="Lindquist E."/>
            <person name="Hellsten U."/>
            <person name="Deshpande S."/>
            <person name="Wang X."/>
            <person name="Wu X."/>
            <person name="Mitros T."/>
            <person name="Triplett J."/>
            <person name="Yang X."/>
            <person name="Ye C.Y."/>
            <person name="Mauro-Herrera M."/>
            <person name="Wang L."/>
            <person name="Li P."/>
            <person name="Sharma M."/>
            <person name="Sharma R."/>
            <person name="Ronald P.C."/>
            <person name="Panaud O."/>
            <person name="Kellogg E.A."/>
            <person name="Brutnell T.P."/>
            <person name="Doust A.N."/>
            <person name="Tuskan G.A."/>
            <person name="Rokhsar D."/>
            <person name="Devos K.M."/>
        </authorList>
    </citation>
    <scope>NUCLEOTIDE SEQUENCE [LARGE SCALE GENOMIC DNA]</scope>
    <source>
        <strain evidence="17">Yugu1</strain>
    </source>
</reference>
<feature type="repeat" description="WD" evidence="12">
    <location>
        <begin position="396"/>
        <end position="428"/>
    </location>
</feature>
<dbReference type="InterPro" id="IPR036322">
    <property type="entry name" value="WD40_repeat_dom_sf"/>
</dbReference>
<dbReference type="PROSITE" id="PS50294">
    <property type="entry name" value="WD_REPEATS_REGION"/>
    <property type="match status" value="2"/>
</dbReference>
<feature type="repeat" description="WD" evidence="12">
    <location>
        <begin position="485"/>
        <end position="526"/>
    </location>
</feature>
<keyword evidence="2 12" id="KW-0853">WD repeat</keyword>
<gene>
    <name evidence="17" type="ORF">SETIT_2G060500v2</name>
</gene>
<dbReference type="Gene3D" id="3.40.50.300">
    <property type="entry name" value="P-loop containing nucleotide triphosphate hydrolases"/>
    <property type="match status" value="1"/>
</dbReference>
<evidence type="ECO:0000256" key="13">
    <source>
        <dbReference type="PROSITE-ProRule" id="PRU00552"/>
    </source>
</evidence>
<dbReference type="GO" id="GO:0003743">
    <property type="term" value="F:translation initiation factor activity"/>
    <property type="evidence" value="ECO:0007669"/>
    <property type="project" value="UniProtKB-KW"/>
</dbReference>
<keyword evidence="14" id="KW-0227">DNA damage</keyword>
<keyword evidence="5" id="KW-0378">Hydrolase</keyword>
<keyword evidence="14" id="KW-0508">mRNA splicing</keyword>
<sequence>MAVKVLFETPSGFAIFHYDGYKLCHQVDSEEIWADFVDPDSAADEVDLLEFKTFENKVHVISQSTGVSKELATMIRDNLKPRQRLAVGNEDYKSIIEKELNISCVCDSATAELMWGLKIQMQSLLPPENSDLRNEDYFPMSTGMYRFLKGHKIDVEPDMMVTRRVIKLASLMFECDCRVNESRNTLHSVAAHIKKISRINTEDWDLHKIAVALKIICCPEENNAATQQWFSTQHLRKLKFDAPKYKMFLKEASLALYDEVHHHCDLRFKAGQELTRLIKLAKKVDVEQPREAAIDQDDLDGKKIYPDIDPAILDELKEYGTVISARRLERQVPPTLARVDELERYTQISSHPLHMMNKPGILSMDIHPLKDIVATGGMDTNAVLFDRLSGQILCTLTGHSKKITSLKFANRGELIVTGSADKTVRIWQGSEDGNYSCIHTLKDHAAEVEAVRVHATQKYFVTASKDNWRFYDASTGSRLTQVGVEASGQEGYTSASFHPDGLILGTGTTDGSVKIWDVKTQSKVAKFEGHVGPVTDMSFSENGYFLATAALDGVKLWDIRKLTRNFSTFSPYDSDTPTNAVEFDFSGCYLAVGGLDTRVCQVANAMIEWNVIRVLPDLSGIGKVTSVKFGTDAKYIAVGSMDRNLRIFGLQSCQPATQDKTVFSMPVLAPEGSQFDAKQYDNKSKELLQQGDTEEFLSLYDKVCESFDHMGLQENLLRGIYAYGFEKPLAIQKRGIVPFIKGLDVIQQAQSGTGKTATFCCGVLQQLDYGFVECQALVLAPTRELAQQIEEVMRAIGDYLGVKVHACVGGTSVLEDRRVHASGAHVVVGTPGCVFDMLRRQSLCPDHIKMFVLNEADEMLSRGFKDQIYAIFQLLPSKIQVGLSSATMPLEALEIAHKFMNKPINILIKRDELTLEGIKQFYVNVEKEDCKLDTLCDLYETLTITQCIVALVYFPPNFQL</sequence>
<dbReference type="STRING" id="4555.A0A368PVZ5"/>
<dbReference type="UniPathway" id="UPA00143"/>
<dbReference type="SUPFAM" id="SSF52540">
    <property type="entry name" value="P-loop containing nucleoside triphosphate hydrolases"/>
    <property type="match status" value="1"/>
</dbReference>
<keyword evidence="14" id="KW-0833">Ubl conjugation pathway</keyword>
<dbReference type="PROSITE" id="PS00678">
    <property type="entry name" value="WD_REPEATS_1"/>
    <property type="match status" value="1"/>
</dbReference>
<feature type="domain" description="Helicase ATP-binding" evidence="15">
    <location>
        <begin position="736"/>
        <end position="906"/>
    </location>
</feature>
<dbReference type="InterPro" id="IPR014001">
    <property type="entry name" value="Helicase_ATP-bd"/>
</dbReference>
<dbReference type="GO" id="GO:0070534">
    <property type="term" value="P:protein K63-linked ubiquitination"/>
    <property type="evidence" value="ECO:0007669"/>
    <property type="project" value="UniProtKB-UniRule"/>
</dbReference>
<dbReference type="GO" id="GO:0016787">
    <property type="term" value="F:hydrolase activity"/>
    <property type="evidence" value="ECO:0007669"/>
    <property type="project" value="UniProtKB-KW"/>
</dbReference>
<dbReference type="FunFam" id="3.40.50.300:FF:000089">
    <property type="entry name" value="Eukaryotic initiation factor 4A-II"/>
    <property type="match status" value="1"/>
</dbReference>
<dbReference type="InterPro" id="IPR027417">
    <property type="entry name" value="P-loop_NTPase"/>
</dbReference>